<comment type="similarity">
    <text evidence="1">Belongs to the LysR transcriptional regulatory family.</text>
</comment>
<dbReference type="Gene3D" id="1.10.10.10">
    <property type="entry name" value="Winged helix-like DNA-binding domain superfamily/Winged helix DNA-binding domain"/>
    <property type="match status" value="1"/>
</dbReference>
<dbReference type="PANTHER" id="PTHR30346:SF0">
    <property type="entry name" value="HCA OPERON TRANSCRIPTIONAL ACTIVATOR HCAR"/>
    <property type="match status" value="1"/>
</dbReference>
<dbReference type="GO" id="GO:0003700">
    <property type="term" value="F:DNA-binding transcription factor activity"/>
    <property type="evidence" value="ECO:0007669"/>
    <property type="project" value="InterPro"/>
</dbReference>
<evidence type="ECO:0000313" key="6">
    <source>
        <dbReference type="EMBL" id="SET37457.1"/>
    </source>
</evidence>
<protein>
    <submittedName>
        <fullName evidence="6">DNA-binding transcriptional regulator, LysR family</fullName>
    </submittedName>
</protein>
<dbReference type="CDD" id="cd05466">
    <property type="entry name" value="PBP2_LTTR_substrate"/>
    <property type="match status" value="1"/>
</dbReference>
<proteinExistence type="inferred from homology"/>
<dbReference type="GO" id="GO:0003677">
    <property type="term" value="F:DNA binding"/>
    <property type="evidence" value="ECO:0007669"/>
    <property type="project" value="UniProtKB-KW"/>
</dbReference>
<dbReference type="InterPro" id="IPR036390">
    <property type="entry name" value="WH_DNA-bd_sf"/>
</dbReference>
<feature type="domain" description="HTH lysR-type" evidence="5">
    <location>
        <begin position="1"/>
        <end position="58"/>
    </location>
</feature>
<dbReference type="InterPro" id="IPR036388">
    <property type="entry name" value="WH-like_DNA-bd_sf"/>
</dbReference>
<evidence type="ECO:0000259" key="5">
    <source>
        <dbReference type="PROSITE" id="PS50931"/>
    </source>
</evidence>
<gene>
    <name evidence="6" type="ORF">SAMN05216313_105138</name>
</gene>
<evidence type="ECO:0000313" key="7">
    <source>
        <dbReference type="Proteomes" id="UP000198508"/>
    </source>
</evidence>
<dbReference type="Gene3D" id="3.40.190.290">
    <property type="match status" value="1"/>
</dbReference>
<keyword evidence="3 6" id="KW-0238">DNA-binding</keyword>
<keyword evidence="4" id="KW-0804">Transcription</keyword>
<evidence type="ECO:0000256" key="4">
    <source>
        <dbReference type="ARBA" id="ARBA00023163"/>
    </source>
</evidence>
<evidence type="ECO:0000256" key="3">
    <source>
        <dbReference type="ARBA" id="ARBA00023125"/>
    </source>
</evidence>
<dbReference type="PANTHER" id="PTHR30346">
    <property type="entry name" value="TRANSCRIPTIONAL DUAL REGULATOR HCAR-RELATED"/>
    <property type="match status" value="1"/>
</dbReference>
<evidence type="ECO:0000256" key="2">
    <source>
        <dbReference type="ARBA" id="ARBA00023015"/>
    </source>
</evidence>
<dbReference type="EMBL" id="FOIM01000005">
    <property type="protein sequence ID" value="SET37457.1"/>
    <property type="molecule type" value="Genomic_DNA"/>
</dbReference>
<dbReference type="RefSeq" id="WP_092361772.1">
    <property type="nucleotide sequence ID" value="NZ_CAKXUV010000046.1"/>
</dbReference>
<dbReference type="InterPro" id="IPR005119">
    <property type="entry name" value="LysR_subst-bd"/>
</dbReference>
<dbReference type="SUPFAM" id="SSF53850">
    <property type="entry name" value="Periplasmic binding protein-like II"/>
    <property type="match status" value="1"/>
</dbReference>
<dbReference type="AlphaFoldDB" id="A0A1I0DYD2"/>
<dbReference type="PROSITE" id="PS50931">
    <property type="entry name" value="HTH_LYSR"/>
    <property type="match status" value="1"/>
</dbReference>
<dbReference type="GeneID" id="93276479"/>
<name>A0A1I0DYD2_9FIRM</name>
<reference evidence="7" key="1">
    <citation type="submission" date="2016-10" db="EMBL/GenBank/DDBJ databases">
        <authorList>
            <person name="Varghese N."/>
            <person name="Submissions S."/>
        </authorList>
    </citation>
    <scope>NUCLEOTIDE SEQUENCE [LARGE SCALE GENOMIC DNA]</scope>
    <source>
        <strain evidence="7">NLAE-zl-G277</strain>
    </source>
</reference>
<accession>A0A1I0DYD2</accession>
<organism evidence="6 7">
    <name type="scientific">Enterocloster lavalensis</name>
    <dbReference type="NCBI Taxonomy" id="460384"/>
    <lineage>
        <taxon>Bacteria</taxon>
        <taxon>Bacillati</taxon>
        <taxon>Bacillota</taxon>
        <taxon>Clostridia</taxon>
        <taxon>Lachnospirales</taxon>
        <taxon>Lachnospiraceae</taxon>
        <taxon>Enterocloster</taxon>
    </lineage>
</organism>
<dbReference type="Proteomes" id="UP000198508">
    <property type="component" value="Unassembled WGS sequence"/>
</dbReference>
<dbReference type="Pfam" id="PF00126">
    <property type="entry name" value="HTH_1"/>
    <property type="match status" value="1"/>
</dbReference>
<dbReference type="STRING" id="460384.SAMN05216313_105138"/>
<keyword evidence="7" id="KW-1185">Reference proteome</keyword>
<evidence type="ECO:0000256" key="1">
    <source>
        <dbReference type="ARBA" id="ARBA00009437"/>
    </source>
</evidence>
<dbReference type="GO" id="GO:0032993">
    <property type="term" value="C:protein-DNA complex"/>
    <property type="evidence" value="ECO:0007669"/>
    <property type="project" value="TreeGrafter"/>
</dbReference>
<keyword evidence="2" id="KW-0805">Transcription regulation</keyword>
<sequence length="309" mass="35095">MDIQNLRYLVQIEQIGSINRAAQSLYVSQSTLSRILKEVEAQTGITIFRRTNKGVIPTNDGALFLAKVKKVLADMEELDSQYFSCQKTAEITLLIATQRCSVVVNAFVNFYHQNCGEARLLNLVLQEEPTENILRLVANRVCHLGILHTTNDREADFLQMCRNLGLESHLLDESPVCAQVRCGHPLAGQVSIGSKALEAYPHVTYSDEDITKINYCSDIFQYNQNVVEKRIIVQDRGTLLQVIGGTDGYYLGCDWSHYNLGVTQNIQYIPLNDTNLTIKTYWIQREGYVLMPPEQSFIEILRQSFHMPD</sequence>
<dbReference type="Pfam" id="PF03466">
    <property type="entry name" value="LysR_substrate"/>
    <property type="match status" value="1"/>
</dbReference>
<dbReference type="SUPFAM" id="SSF46785">
    <property type="entry name" value="Winged helix' DNA-binding domain"/>
    <property type="match status" value="1"/>
</dbReference>
<dbReference type="InterPro" id="IPR000847">
    <property type="entry name" value="LysR_HTH_N"/>
</dbReference>
<dbReference type="FunFam" id="1.10.10.10:FF:000001">
    <property type="entry name" value="LysR family transcriptional regulator"/>
    <property type="match status" value="1"/>
</dbReference>